<dbReference type="NCBIfam" id="NF047646">
    <property type="entry name" value="REP_Tyr_transpos"/>
    <property type="match status" value="1"/>
</dbReference>
<name>A0A1H1W2Z8_9BRAD</name>
<dbReference type="PANTHER" id="PTHR36966">
    <property type="entry name" value="REP-ASSOCIATED TYROSINE TRANSPOSASE"/>
    <property type="match status" value="1"/>
</dbReference>
<dbReference type="Gene3D" id="3.30.70.1290">
    <property type="entry name" value="Transposase IS200-like"/>
    <property type="match status" value="1"/>
</dbReference>
<accession>A0A1H1W2Z8</accession>
<dbReference type="Proteomes" id="UP000243904">
    <property type="component" value="Chromosome I"/>
</dbReference>
<dbReference type="GO" id="GO:0006313">
    <property type="term" value="P:DNA transposition"/>
    <property type="evidence" value="ECO:0007669"/>
    <property type="project" value="InterPro"/>
</dbReference>
<dbReference type="InterPro" id="IPR052715">
    <property type="entry name" value="RAYT_transposase"/>
</dbReference>
<dbReference type="EMBL" id="LT629750">
    <property type="protein sequence ID" value="SDS90866.1"/>
    <property type="molecule type" value="Genomic_DNA"/>
</dbReference>
<evidence type="ECO:0000313" key="3">
    <source>
        <dbReference type="Proteomes" id="UP000243904"/>
    </source>
</evidence>
<protein>
    <submittedName>
        <fullName evidence="2">Putative transposase</fullName>
    </submittedName>
</protein>
<keyword evidence="3" id="KW-1185">Reference proteome</keyword>
<organism evidence="2 3">
    <name type="scientific">Bradyrhizobium canariense</name>
    <dbReference type="NCBI Taxonomy" id="255045"/>
    <lineage>
        <taxon>Bacteria</taxon>
        <taxon>Pseudomonadati</taxon>
        <taxon>Pseudomonadota</taxon>
        <taxon>Alphaproteobacteria</taxon>
        <taxon>Hyphomicrobiales</taxon>
        <taxon>Nitrobacteraceae</taxon>
        <taxon>Bradyrhizobium</taxon>
    </lineage>
</organism>
<dbReference type="InterPro" id="IPR002686">
    <property type="entry name" value="Transposase_17"/>
</dbReference>
<gene>
    <name evidence="2" type="ORF">SAMN05444158_3645</name>
</gene>
<evidence type="ECO:0000313" key="2">
    <source>
        <dbReference type="EMBL" id="SDS90866.1"/>
    </source>
</evidence>
<reference evidence="3" key="1">
    <citation type="submission" date="2016-10" db="EMBL/GenBank/DDBJ databases">
        <authorList>
            <person name="Varghese N."/>
            <person name="Submissions S."/>
        </authorList>
    </citation>
    <scope>NUCLEOTIDE SEQUENCE [LARGE SCALE GENOMIC DNA]</scope>
    <source>
        <strain evidence="3">GAS369</strain>
    </source>
</reference>
<dbReference type="GO" id="GO:0043565">
    <property type="term" value="F:sequence-specific DNA binding"/>
    <property type="evidence" value="ECO:0007669"/>
    <property type="project" value="TreeGrafter"/>
</dbReference>
<dbReference type="AlphaFoldDB" id="A0A1H1W2Z8"/>
<proteinExistence type="predicted"/>
<dbReference type="GO" id="GO:0004803">
    <property type="term" value="F:transposase activity"/>
    <property type="evidence" value="ECO:0007669"/>
    <property type="project" value="InterPro"/>
</dbReference>
<evidence type="ECO:0000259" key="1">
    <source>
        <dbReference type="SMART" id="SM01321"/>
    </source>
</evidence>
<feature type="domain" description="Transposase IS200-like" evidence="1">
    <location>
        <begin position="20"/>
        <end position="135"/>
    </location>
</feature>
<dbReference type="SUPFAM" id="SSF143422">
    <property type="entry name" value="Transposase IS200-like"/>
    <property type="match status" value="1"/>
</dbReference>
<dbReference type="InterPro" id="IPR036515">
    <property type="entry name" value="Transposase_17_sf"/>
</dbReference>
<dbReference type="PANTHER" id="PTHR36966:SF1">
    <property type="entry name" value="REP-ASSOCIATED TYROSINE TRANSPOSASE"/>
    <property type="match status" value="1"/>
</dbReference>
<dbReference type="SMART" id="SM01321">
    <property type="entry name" value="Y1_Tnp"/>
    <property type="match status" value="1"/>
</dbReference>
<sequence length="182" mass="21007">MRLATCEIGDSVVNYRRNFIPGGTYFFTVTIADRRSRVLIDHIGILRSAFRIALRERPFIIEAVVILPDLPSNDADFSGRWRRIKGYFSNALIAAKIELKRGPNGDLALWQKRFWEHTVRDEDDFVRHVDCIHFNPVKHGLVSRAQDWPHSSFHRYVREGQLPDDWAGDVSEAGGNFGERIE</sequence>